<reference evidence="2 3" key="1">
    <citation type="journal article" date="2018" name="Nat. Biotechnol.">
        <title>A standardized bacterial taxonomy based on genome phylogeny substantially revises the tree of life.</title>
        <authorList>
            <person name="Parks D.H."/>
            <person name="Chuvochina M."/>
            <person name="Waite D.W."/>
            <person name="Rinke C."/>
            <person name="Skarshewski A."/>
            <person name="Chaumeil P.A."/>
            <person name="Hugenholtz P."/>
        </authorList>
    </citation>
    <scope>NUCLEOTIDE SEQUENCE [LARGE SCALE GENOMIC DNA]</scope>
    <source>
        <strain evidence="2">UBA9375</strain>
    </source>
</reference>
<evidence type="ECO:0000313" key="3">
    <source>
        <dbReference type="Proteomes" id="UP000263642"/>
    </source>
</evidence>
<evidence type="ECO:0008006" key="4">
    <source>
        <dbReference type="Google" id="ProtNLM"/>
    </source>
</evidence>
<name>A0A3D3R437_9PLAN</name>
<gene>
    <name evidence="2" type="ORF">DIT97_10850</name>
</gene>
<dbReference type="Gene3D" id="3.80.10.10">
    <property type="entry name" value="Ribonuclease Inhibitor"/>
    <property type="match status" value="1"/>
</dbReference>
<dbReference type="EMBL" id="DQAY01000060">
    <property type="protein sequence ID" value="HCO23519.1"/>
    <property type="molecule type" value="Genomic_DNA"/>
</dbReference>
<evidence type="ECO:0000313" key="2">
    <source>
        <dbReference type="EMBL" id="HCO23519.1"/>
    </source>
</evidence>
<comment type="caution">
    <text evidence="2">The sequence shown here is derived from an EMBL/GenBank/DDBJ whole genome shotgun (WGS) entry which is preliminary data.</text>
</comment>
<accession>A0A3D3R437</accession>
<dbReference type="AlphaFoldDB" id="A0A3D3R437"/>
<feature type="signal peptide" evidence="1">
    <location>
        <begin position="1"/>
        <end position="35"/>
    </location>
</feature>
<dbReference type="Proteomes" id="UP000263642">
    <property type="component" value="Unassembled WGS sequence"/>
</dbReference>
<proteinExistence type="predicted"/>
<evidence type="ECO:0000256" key="1">
    <source>
        <dbReference type="SAM" id="SignalP"/>
    </source>
</evidence>
<dbReference type="InterPro" id="IPR032675">
    <property type="entry name" value="LRR_dom_sf"/>
</dbReference>
<dbReference type="SUPFAM" id="SSF52047">
    <property type="entry name" value="RNI-like"/>
    <property type="match status" value="1"/>
</dbReference>
<organism evidence="2 3">
    <name type="scientific">Gimesia maris</name>
    <dbReference type="NCBI Taxonomy" id="122"/>
    <lineage>
        <taxon>Bacteria</taxon>
        <taxon>Pseudomonadati</taxon>
        <taxon>Planctomycetota</taxon>
        <taxon>Planctomycetia</taxon>
        <taxon>Planctomycetales</taxon>
        <taxon>Planctomycetaceae</taxon>
        <taxon>Gimesia</taxon>
    </lineage>
</organism>
<dbReference type="PROSITE" id="PS51257">
    <property type="entry name" value="PROKAR_LIPOPROTEIN"/>
    <property type="match status" value="1"/>
</dbReference>
<keyword evidence="1" id="KW-0732">Signal</keyword>
<feature type="chain" id="PRO_5017698438" description="Leucine Rich repeats (2 copies)" evidence="1">
    <location>
        <begin position="36"/>
        <end position="196"/>
    </location>
</feature>
<sequence length="196" mass="21724">MLNCKNSRDAFRLTCLSFLSVLLITGLLSCSSETAQHSSKETSLERLRQLKAELSFNAQGQLIAIDLSERDLADADLPDFSPFVELREFHAIYTPLRGQCLSSLSKCPKLEVLNLYAAPIEDTYLNHLDGAASLKKVNLAGSSVSDKSISIIKSWKNLEELELGDTRFTLEAIEKLHRELPEIEIYPTPSSLPAGL</sequence>
<protein>
    <recommendedName>
        <fullName evidence="4">Leucine Rich repeats (2 copies)</fullName>
    </recommendedName>
</protein>